<dbReference type="AlphaFoldDB" id="A0A6A6HK28"/>
<feature type="compositionally biased region" description="Basic and acidic residues" evidence="1">
    <location>
        <begin position="316"/>
        <end position="328"/>
    </location>
</feature>
<dbReference type="PANTHER" id="PTHR43828:SF5">
    <property type="entry name" value="TRANSCRIPTIONAL REPRESSOR XBP1"/>
    <property type="match status" value="1"/>
</dbReference>
<feature type="compositionally biased region" description="Basic and acidic residues" evidence="1">
    <location>
        <begin position="411"/>
        <end position="421"/>
    </location>
</feature>
<feature type="compositionally biased region" description="Polar residues" evidence="1">
    <location>
        <begin position="435"/>
        <end position="445"/>
    </location>
</feature>
<dbReference type="PROSITE" id="PS51299">
    <property type="entry name" value="HTH_APSES"/>
    <property type="match status" value="1"/>
</dbReference>
<evidence type="ECO:0000259" key="2">
    <source>
        <dbReference type="PROSITE" id="PS51299"/>
    </source>
</evidence>
<dbReference type="GO" id="GO:0003677">
    <property type="term" value="F:DNA binding"/>
    <property type="evidence" value="ECO:0007669"/>
    <property type="project" value="InterPro"/>
</dbReference>
<dbReference type="InterPro" id="IPR036887">
    <property type="entry name" value="HTH_APSES_sf"/>
</dbReference>
<feature type="domain" description="HTH APSES-type" evidence="2">
    <location>
        <begin position="113"/>
        <end position="229"/>
    </location>
</feature>
<feature type="compositionally biased region" description="Basic residues" evidence="1">
    <location>
        <begin position="293"/>
        <end position="303"/>
    </location>
</feature>
<feature type="compositionally biased region" description="Basic and acidic residues" evidence="1">
    <location>
        <begin position="446"/>
        <end position="457"/>
    </location>
</feature>
<dbReference type="PANTHER" id="PTHR43828">
    <property type="entry name" value="ASPARAGINASE"/>
    <property type="match status" value="1"/>
</dbReference>
<feature type="compositionally biased region" description="Polar residues" evidence="1">
    <location>
        <begin position="269"/>
        <end position="286"/>
    </location>
</feature>
<dbReference type="GO" id="GO:0033309">
    <property type="term" value="C:SBF transcription complex"/>
    <property type="evidence" value="ECO:0007669"/>
    <property type="project" value="TreeGrafter"/>
</dbReference>
<protein>
    <recommendedName>
        <fullName evidence="2">HTH APSES-type domain-containing protein</fullName>
    </recommendedName>
</protein>
<dbReference type="EMBL" id="ML991776">
    <property type="protein sequence ID" value="KAF2238242.1"/>
    <property type="molecule type" value="Genomic_DNA"/>
</dbReference>
<feature type="compositionally biased region" description="Low complexity" evidence="1">
    <location>
        <begin position="35"/>
        <end position="44"/>
    </location>
</feature>
<dbReference type="GO" id="GO:0030907">
    <property type="term" value="C:MBF transcription complex"/>
    <property type="evidence" value="ECO:0007669"/>
    <property type="project" value="TreeGrafter"/>
</dbReference>
<organism evidence="3 4">
    <name type="scientific">Viridothelium virens</name>
    <name type="common">Speckled blister lichen</name>
    <name type="synonym">Trypethelium virens</name>
    <dbReference type="NCBI Taxonomy" id="1048519"/>
    <lineage>
        <taxon>Eukaryota</taxon>
        <taxon>Fungi</taxon>
        <taxon>Dikarya</taxon>
        <taxon>Ascomycota</taxon>
        <taxon>Pezizomycotina</taxon>
        <taxon>Dothideomycetes</taxon>
        <taxon>Dothideomycetes incertae sedis</taxon>
        <taxon>Trypetheliales</taxon>
        <taxon>Trypetheliaceae</taxon>
        <taxon>Viridothelium</taxon>
    </lineage>
</organism>
<evidence type="ECO:0000256" key="1">
    <source>
        <dbReference type="SAM" id="MobiDB-lite"/>
    </source>
</evidence>
<proteinExistence type="predicted"/>
<feature type="compositionally biased region" description="Polar residues" evidence="1">
    <location>
        <begin position="329"/>
        <end position="339"/>
    </location>
</feature>
<feature type="region of interest" description="Disordered" evidence="1">
    <location>
        <begin position="19"/>
        <end position="77"/>
    </location>
</feature>
<feature type="region of interest" description="Disordered" evidence="1">
    <location>
        <begin position="253"/>
        <end position="457"/>
    </location>
</feature>
<dbReference type="GO" id="GO:0000981">
    <property type="term" value="F:DNA-binding transcription factor activity, RNA polymerase II-specific"/>
    <property type="evidence" value="ECO:0007669"/>
    <property type="project" value="UniProtKB-ARBA"/>
</dbReference>
<accession>A0A6A6HK28</accession>
<name>A0A6A6HK28_VIRVR</name>
<gene>
    <name evidence="3" type="ORF">EV356DRAFT_518804</name>
</gene>
<dbReference type="Gene3D" id="3.10.260.10">
    <property type="entry name" value="Transcription regulator HTH, APSES-type DNA-binding domain"/>
    <property type="match status" value="1"/>
</dbReference>
<sequence length="457" mass="50632">MRIQSLLNPALDFIQSPYTSTISTSSTPERMSSATPTDSQSSNSPTPPSPGPLRRRSLVTTWDHPGNYQPHEGEPENAELADQMKAKQKQFNIKPLGQIARSTKHIPYTSDKRTLTAKTGLEALDVFRYTFDSNGESWGVMWDCNVGLVRITPFFKALGLVKTAPAKSLDRNPGLRDITHSITGGSIIAQGYWMPFEAARAVCTTFCYHIRWALTPIFGYNFPAECLHPGHPDFGNYKMPRDIIRDCTQRMNQLRRGAPSTKIPEETDCTSAQASDDSESTMNSRIASPAPPRRLRSQKKRTYKQLSDTDADIDTDSDRETNYRETPQRRSSSPVSPKTQPVRAFTPINSRTKKAPAPTSAPRSMPATPFDRPVSAEIGPPPSHGQQGGRYFKKRKRADAGLQGASSPPSKAEERTNKAVGDEELQAAETLLSLGGNQTWASSLDSSEKREVYRNAW</sequence>
<evidence type="ECO:0000313" key="3">
    <source>
        <dbReference type="EMBL" id="KAF2238242.1"/>
    </source>
</evidence>
<dbReference type="OrthoDB" id="5562739at2759"/>
<dbReference type="InterPro" id="IPR051642">
    <property type="entry name" value="SWI6-like"/>
</dbReference>
<keyword evidence="4" id="KW-1185">Reference proteome</keyword>
<dbReference type="Proteomes" id="UP000800092">
    <property type="component" value="Unassembled WGS sequence"/>
</dbReference>
<dbReference type="SUPFAM" id="SSF54616">
    <property type="entry name" value="DNA-binding domain of Mlu1-box binding protein MBP1"/>
    <property type="match status" value="1"/>
</dbReference>
<evidence type="ECO:0000313" key="4">
    <source>
        <dbReference type="Proteomes" id="UP000800092"/>
    </source>
</evidence>
<reference evidence="3" key="1">
    <citation type="journal article" date="2020" name="Stud. Mycol.">
        <title>101 Dothideomycetes genomes: a test case for predicting lifestyles and emergence of pathogens.</title>
        <authorList>
            <person name="Haridas S."/>
            <person name="Albert R."/>
            <person name="Binder M."/>
            <person name="Bloem J."/>
            <person name="Labutti K."/>
            <person name="Salamov A."/>
            <person name="Andreopoulos B."/>
            <person name="Baker S."/>
            <person name="Barry K."/>
            <person name="Bills G."/>
            <person name="Bluhm B."/>
            <person name="Cannon C."/>
            <person name="Castanera R."/>
            <person name="Culley D."/>
            <person name="Daum C."/>
            <person name="Ezra D."/>
            <person name="Gonzalez J."/>
            <person name="Henrissat B."/>
            <person name="Kuo A."/>
            <person name="Liang C."/>
            <person name="Lipzen A."/>
            <person name="Lutzoni F."/>
            <person name="Magnuson J."/>
            <person name="Mondo S."/>
            <person name="Nolan M."/>
            <person name="Ohm R."/>
            <person name="Pangilinan J."/>
            <person name="Park H.-J."/>
            <person name="Ramirez L."/>
            <person name="Alfaro M."/>
            <person name="Sun H."/>
            <person name="Tritt A."/>
            <person name="Yoshinaga Y."/>
            <person name="Zwiers L.-H."/>
            <person name="Turgeon B."/>
            <person name="Goodwin S."/>
            <person name="Spatafora J."/>
            <person name="Crous P."/>
            <person name="Grigoriev I."/>
        </authorList>
    </citation>
    <scope>NUCLEOTIDE SEQUENCE</scope>
    <source>
        <strain evidence="3">Tuck. ex Michener</strain>
    </source>
</reference>
<dbReference type="InterPro" id="IPR003163">
    <property type="entry name" value="Tscrpt_reg_HTH_APSES-type"/>
</dbReference>